<feature type="signal peptide" evidence="1">
    <location>
        <begin position="1"/>
        <end position="21"/>
    </location>
</feature>
<protein>
    <recommendedName>
        <fullName evidence="4">Lipoprotein</fullName>
    </recommendedName>
</protein>
<name>A0ABV4AHL2_9GAMM</name>
<evidence type="ECO:0000313" key="3">
    <source>
        <dbReference type="Proteomes" id="UP001562065"/>
    </source>
</evidence>
<evidence type="ECO:0000313" key="2">
    <source>
        <dbReference type="EMBL" id="MEY1662209.1"/>
    </source>
</evidence>
<evidence type="ECO:0000256" key="1">
    <source>
        <dbReference type="SAM" id="SignalP"/>
    </source>
</evidence>
<feature type="chain" id="PRO_5047458797" description="Lipoprotein" evidence="1">
    <location>
        <begin position="22"/>
        <end position="192"/>
    </location>
</feature>
<evidence type="ECO:0008006" key="4">
    <source>
        <dbReference type="Google" id="ProtNLM"/>
    </source>
</evidence>
<dbReference type="Proteomes" id="UP001562065">
    <property type="component" value="Unassembled WGS sequence"/>
</dbReference>
<organism evidence="2 3">
    <name type="scientific">Isoalcanivorax beigongshangi</name>
    <dbReference type="NCBI Taxonomy" id="3238810"/>
    <lineage>
        <taxon>Bacteria</taxon>
        <taxon>Pseudomonadati</taxon>
        <taxon>Pseudomonadota</taxon>
        <taxon>Gammaproteobacteria</taxon>
        <taxon>Oceanospirillales</taxon>
        <taxon>Alcanivoracaceae</taxon>
        <taxon>Isoalcanivorax</taxon>
    </lineage>
</organism>
<gene>
    <name evidence="2" type="ORF">AB5I84_08620</name>
</gene>
<keyword evidence="1" id="KW-0732">Signal</keyword>
<proteinExistence type="predicted"/>
<dbReference type="PROSITE" id="PS51257">
    <property type="entry name" value="PROKAR_LIPOPROTEIN"/>
    <property type="match status" value="1"/>
</dbReference>
<sequence>MLSRALLPALLVSLLAGCASTTEIRARNTEPPSLKPGTVLLAARSPDPAVRRQWEQACAPGLKRAGVTVMMAHQQLPGWYENDNDALQHWADGAGVSQLLVADVTPLFTGPAQHPSDQPWGNHQGHLDDAAVMPSAREYRALRNSPDTTVRTEVQLVMDGKLAWVGDLYTDEANQIAAVARSQCRALGALLR</sequence>
<dbReference type="EMBL" id="JBGCUO010000001">
    <property type="protein sequence ID" value="MEY1662209.1"/>
    <property type="molecule type" value="Genomic_DNA"/>
</dbReference>
<accession>A0ABV4AHL2</accession>
<comment type="caution">
    <text evidence="2">The sequence shown here is derived from an EMBL/GenBank/DDBJ whole genome shotgun (WGS) entry which is preliminary data.</text>
</comment>
<reference evidence="2 3" key="1">
    <citation type="submission" date="2024-07" db="EMBL/GenBank/DDBJ databases">
        <authorList>
            <person name="Ren Q."/>
        </authorList>
    </citation>
    <scope>NUCLEOTIDE SEQUENCE [LARGE SCALE GENOMIC DNA]</scope>
    <source>
        <strain evidence="2 3">REN37</strain>
    </source>
</reference>
<keyword evidence="3" id="KW-1185">Reference proteome</keyword>
<dbReference type="RefSeq" id="WP_369455448.1">
    <property type="nucleotide sequence ID" value="NZ_JBGCUO010000001.1"/>
</dbReference>